<keyword evidence="2" id="KW-1185">Reference proteome</keyword>
<reference evidence="1 2" key="1">
    <citation type="journal article" date="2019" name="Int. J. Syst. Evol. Microbiol.">
        <title>The Global Catalogue of Microorganisms (GCM) 10K type strain sequencing project: providing services to taxonomists for standard genome sequencing and annotation.</title>
        <authorList>
            <consortium name="The Broad Institute Genomics Platform"/>
            <consortium name="The Broad Institute Genome Sequencing Center for Infectious Disease"/>
            <person name="Wu L."/>
            <person name="Ma J."/>
        </authorList>
    </citation>
    <scope>NUCLEOTIDE SEQUENCE [LARGE SCALE GENOMIC DNA]</scope>
    <source>
        <strain evidence="1 2">JCM 15503</strain>
    </source>
</reference>
<dbReference type="SUPFAM" id="SSF54909">
    <property type="entry name" value="Dimeric alpha+beta barrel"/>
    <property type="match status" value="1"/>
</dbReference>
<dbReference type="Proteomes" id="UP001500279">
    <property type="component" value="Unassembled WGS sequence"/>
</dbReference>
<accession>A0ABN1K5E4</accession>
<name>A0ABN1K5E4_9BURK</name>
<gene>
    <name evidence="1" type="ORF">GCM10009107_32660</name>
</gene>
<comment type="caution">
    <text evidence="1">The sequence shown here is derived from an EMBL/GenBank/DDBJ whole genome shotgun (WGS) entry which is preliminary data.</text>
</comment>
<dbReference type="InterPro" id="IPR011008">
    <property type="entry name" value="Dimeric_a/b-barrel"/>
</dbReference>
<dbReference type="RefSeq" id="WP_141287574.1">
    <property type="nucleotide sequence ID" value="NZ_BAAAEW010000022.1"/>
</dbReference>
<evidence type="ECO:0008006" key="3">
    <source>
        <dbReference type="Google" id="ProtNLM"/>
    </source>
</evidence>
<sequence length="105" mass="11515">MGVFVIVAYKPRRGQEQVLRSLIDKHLRVLAEQGLVSDRPAYVMQAAEGTLVEVFEWRSAEAVGAAHGNPAVLALWAEFAEVCDYVPLASLPESHTMFAEFTALA</sequence>
<protein>
    <recommendedName>
        <fullName evidence="3">ABM domain-containing protein</fullName>
    </recommendedName>
</protein>
<organism evidence="1 2">
    <name type="scientific">Ideonella azotifigens</name>
    <dbReference type="NCBI Taxonomy" id="513160"/>
    <lineage>
        <taxon>Bacteria</taxon>
        <taxon>Pseudomonadati</taxon>
        <taxon>Pseudomonadota</taxon>
        <taxon>Betaproteobacteria</taxon>
        <taxon>Burkholderiales</taxon>
        <taxon>Sphaerotilaceae</taxon>
        <taxon>Ideonella</taxon>
    </lineage>
</organism>
<proteinExistence type="predicted"/>
<dbReference type="EMBL" id="BAAAEW010000022">
    <property type="protein sequence ID" value="GAA0755304.1"/>
    <property type="molecule type" value="Genomic_DNA"/>
</dbReference>
<evidence type="ECO:0000313" key="2">
    <source>
        <dbReference type="Proteomes" id="UP001500279"/>
    </source>
</evidence>
<evidence type="ECO:0000313" key="1">
    <source>
        <dbReference type="EMBL" id="GAA0755304.1"/>
    </source>
</evidence>